<name>V2QCV9_9BACT</name>
<dbReference type="KEGG" id="msch:N508_001535"/>
<evidence type="ECO:0000256" key="1">
    <source>
        <dbReference type="ARBA" id="ARBA00004413"/>
    </source>
</evidence>
<evidence type="ECO:0000259" key="9">
    <source>
        <dbReference type="Pfam" id="PF01052"/>
    </source>
</evidence>
<comment type="similarity">
    <text evidence="2">Belongs to the FliN/MopA/SpaO family.</text>
</comment>
<proteinExistence type="inferred from homology"/>
<dbReference type="InterPro" id="IPR051469">
    <property type="entry name" value="FliN/MopA/SpaO"/>
</dbReference>
<sequence>MTETVNFINSPGLEKFSGLIVSTFASSLSAISSRTVNLSLSEMVKCDADTLFAAYENETLVVSKEDNGDYETGLLFRTRDITKLADFMLAGDGESKDEIDDDTKDAVQELTSQLLSSLNVPFEEAFTNKFSFKSEDVIKNTSSALFQCAEYYCIDLAGDVDGAELNFRFVCDTNIEGKLGGQDDGNLINDGSIEALLGNAGISFDDEPPAESSGNTPKNLDLLLDIDIPISVRMGSAKLFLKDILGLGPGNIVELEQNADDPIELAINDKVIARGEVVIVDGYFGFRIKEIVSKAERIRKLKD</sequence>
<keyword evidence="4" id="KW-1003">Cell membrane</keyword>
<evidence type="ECO:0000256" key="4">
    <source>
        <dbReference type="ARBA" id="ARBA00022475"/>
    </source>
</evidence>
<comment type="function">
    <text evidence="8">FliM is one of three proteins (FliG, FliN, FliM) that forms the rotor-mounted switch complex (C ring), located at the base of the basal body. This complex interacts with the CheY and CheZ chemotaxis proteins, in addition to contacting components of the motor that determine the direction of flagellar rotation.</text>
</comment>
<evidence type="ECO:0000256" key="7">
    <source>
        <dbReference type="ARBA" id="ARBA00023136"/>
    </source>
</evidence>
<dbReference type="PANTHER" id="PTHR43484">
    <property type="match status" value="1"/>
</dbReference>
<keyword evidence="5" id="KW-0145">Chemotaxis</keyword>
<reference evidence="10" key="3">
    <citation type="submission" date="2022-06" db="EMBL/GenBank/DDBJ databases">
        <title>Resources to Facilitate Use of the Altered Schaedler Flora (ASF) Mouse Model to Study Microbiome Function.</title>
        <authorList>
            <person name="Proctor A."/>
            <person name="Parvinroo S."/>
            <person name="Richie T."/>
            <person name="Jia X."/>
            <person name="Lee S.T.M."/>
            <person name="Karp P.D."/>
            <person name="Paley S."/>
            <person name="Kostic A.D."/>
            <person name="Pierre J.F."/>
            <person name="Wannemuehler M.J."/>
            <person name="Phillips G.J."/>
        </authorList>
    </citation>
    <scope>NUCLEOTIDE SEQUENCE</scope>
    <source>
        <strain evidence="10">ASF457</strain>
    </source>
</reference>
<dbReference type="GO" id="GO:0003774">
    <property type="term" value="F:cytoskeletal motor activity"/>
    <property type="evidence" value="ECO:0007669"/>
    <property type="project" value="InterPro"/>
</dbReference>
<reference evidence="10" key="1">
    <citation type="journal article" date="2014" name="Genome Announc.">
        <title>Draft genome sequences of the altered schaedler flora, a defined bacterial community from gnotobiotic mice.</title>
        <authorList>
            <person name="Wannemuehler M.J."/>
            <person name="Overstreet A.M."/>
            <person name="Ward D.V."/>
            <person name="Phillips G.J."/>
        </authorList>
    </citation>
    <scope>NUCLEOTIDE SEQUENCE</scope>
    <source>
        <strain evidence="10">ASF457</strain>
    </source>
</reference>
<keyword evidence="11" id="KW-1185">Reference proteome</keyword>
<dbReference type="InterPro" id="IPR028976">
    <property type="entry name" value="CheC-like_sf"/>
</dbReference>
<dbReference type="GO" id="GO:0006935">
    <property type="term" value="P:chemotaxis"/>
    <property type="evidence" value="ECO:0007669"/>
    <property type="project" value="UniProtKB-KW"/>
</dbReference>
<evidence type="ECO:0000256" key="5">
    <source>
        <dbReference type="ARBA" id="ARBA00022500"/>
    </source>
</evidence>
<accession>V2QCV9</accession>
<organism evidence="10 11">
    <name type="scientific">Mucispirillum schaedleri ASF457</name>
    <dbReference type="NCBI Taxonomy" id="1379858"/>
    <lineage>
        <taxon>Bacteria</taxon>
        <taxon>Pseudomonadati</taxon>
        <taxon>Deferribacterota</taxon>
        <taxon>Deferribacteres</taxon>
        <taxon>Deferribacterales</taxon>
        <taxon>Mucispirillaceae</taxon>
        <taxon>Mucispirillum</taxon>
    </lineage>
</organism>
<dbReference type="SUPFAM" id="SSF103039">
    <property type="entry name" value="CheC-like"/>
    <property type="match status" value="1"/>
</dbReference>
<dbReference type="EMBL" id="CP097562">
    <property type="protein sequence ID" value="USF24449.1"/>
    <property type="molecule type" value="Genomic_DNA"/>
</dbReference>
<dbReference type="eggNOG" id="COG1886">
    <property type="taxonomic scope" value="Bacteria"/>
</dbReference>
<keyword evidence="6" id="KW-0283">Flagellar rotation</keyword>
<dbReference type="InterPro" id="IPR036429">
    <property type="entry name" value="SpoA-like_sf"/>
</dbReference>
<dbReference type="PRINTS" id="PR00956">
    <property type="entry name" value="FLGMOTORFLIN"/>
</dbReference>
<feature type="domain" description="Flagellar motor switch protein FliN-like C-terminal" evidence="9">
    <location>
        <begin position="222"/>
        <end position="292"/>
    </location>
</feature>
<keyword evidence="7" id="KW-0472">Membrane</keyword>
<dbReference type="Pfam" id="PF01052">
    <property type="entry name" value="FliMN_C"/>
    <property type="match status" value="1"/>
</dbReference>
<dbReference type="Gene3D" id="3.40.1550.10">
    <property type="entry name" value="CheC-like"/>
    <property type="match status" value="1"/>
</dbReference>
<dbReference type="InterPro" id="IPR001172">
    <property type="entry name" value="FliN_T3SS_HrcQb"/>
</dbReference>
<dbReference type="Proteomes" id="UP000017429">
    <property type="component" value="Chromosome"/>
</dbReference>
<dbReference type="GO" id="GO:0071973">
    <property type="term" value="P:bacterial-type flagellum-dependent cell motility"/>
    <property type="evidence" value="ECO:0007669"/>
    <property type="project" value="InterPro"/>
</dbReference>
<comment type="subcellular location">
    <subcellularLocation>
        <location evidence="1">Cell membrane</location>
        <topology evidence="1">Peripheral membrane protein</topology>
        <orientation evidence="1">Cytoplasmic side</orientation>
    </subcellularLocation>
</comment>
<reference evidence="10" key="2">
    <citation type="submission" date="2022-05" db="EMBL/GenBank/DDBJ databases">
        <authorList>
            <person name="Proctor A.L."/>
            <person name="Phillips G.J."/>
            <person name="Wannemuehler M.J."/>
        </authorList>
    </citation>
    <scope>NUCLEOTIDE SEQUENCE</scope>
    <source>
        <strain evidence="10">ASF457</strain>
    </source>
</reference>
<dbReference type="SUPFAM" id="SSF101801">
    <property type="entry name" value="Surface presentation of antigens (SPOA)"/>
    <property type="match status" value="1"/>
</dbReference>
<evidence type="ECO:0000256" key="3">
    <source>
        <dbReference type="ARBA" id="ARBA00021897"/>
    </source>
</evidence>
<dbReference type="GO" id="GO:0005886">
    <property type="term" value="C:plasma membrane"/>
    <property type="evidence" value="ECO:0007669"/>
    <property type="project" value="UniProtKB-SubCell"/>
</dbReference>
<evidence type="ECO:0000313" key="10">
    <source>
        <dbReference type="EMBL" id="USF24449.1"/>
    </source>
</evidence>
<protein>
    <recommendedName>
        <fullName evidence="3">Flagellar motor switch protein FliN</fullName>
    </recommendedName>
</protein>
<evidence type="ECO:0000256" key="6">
    <source>
        <dbReference type="ARBA" id="ARBA00022779"/>
    </source>
</evidence>
<evidence type="ECO:0000256" key="8">
    <source>
        <dbReference type="ARBA" id="ARBA00025044"/>
    </source>
</evidence>
<dbReference type="AlphaFoldDB" id="V2QCV9"/>
<dbReference type="GO" id="GO:0009425">
    <property type="term" value="C:bacterial-type flagellum basal body"/>
    <property type="evidence" value="ECO:0007669"/>
    <property type="project" value="InterPro"/>
</dbReference>
<gene>
    <name evidence="10" type="ORF">N508_001535</name>
</gene>
<dbReference type="InterPro" id="IPR001543">
    <property type="entry name" value="FliN-like_C"/>
</dbReference>
<dbReference type="Gene3D" id="2.30.330.10">
    <property type="entry name" value="SpoA-like"/>
    <property type="match status" value="1"/>
</dbReference>
<evidence type="ECO:0000256" key="2">
    <source>
        <dbReference type="ARBA" id="ARBA00009226"/>
    </source>
</evidence>
<evidence type="ECO:0000313" key="11">
    <source>
        <dbReference type="Proteomes" id="UP000017429"/>
    </source>
</evidence>
<dbReference type="PANTHER" id="PTHR43484:SF1">
    <property type="entry name" value="FLAGELLAR MOTOR SWITCH PROTEIN FLIN"/>
    <property type="match status" value="1"/>
</dbReference>